<dbReference type="PROSITE" id="PS50235">
    <property type="entry name" value="USP_3"/>
    <property type="match status" value="1"/>
</dbReference>
<dbReference type="InterPro" id="IPR003409">
    <property type="entry name" value="MORN"/>
</dbReference>
<accession>A0A2B7X3S2</accession>
<evidence type="ECO:0000256" key="3">
    <source>
        <dbReference type="ARBA" id="ARBA00022737"/>
    </source>
</evidence>
<feature type="region of interest" description="Disordered" evidence="5">
    <location>
        <begin position="379"/>
        <end position="435"/>
    </location>
</feature>
<keyword evidence="3" id="KW-0677">Repeat</keyword>
<evidence type="ECO:0000256" key="4">
    <source>
        <dbReference type="PROSITE-ProRule" id="PRU00175"/>
    </source>
</evidence>
<dbReference type="Proteomes" id="UP000223968">
    <property type="component" value="Unassembled WGS sequence"/>
</dbReference>
<feature type="compositionally biased region" description="Acidic residues" evidence="5">
    <location>
        <begin position="227"/>
        <end position="247"/>
    </location>
</feature>
<gene>
    <name evidence="9" type="ORF">AJ79_07324</name>
</gene>
<dbReference type="OrthoDB" id="294378at2759"/>
<dbReference type="SUPFAM" id="SSF82185">
    <property type="entry name" value="Histone H3 K4-specific methyltransferase SET7/9 N-terminal domain"/>
    <property type="match status" value="1"/>
</dbReference>
<dbReference type="STRING" id="1447875.A0A2B7X3S2"/>
<comment type="subcellular location">
    <subcellularLocation>
        <location evidence="1">Cytoplasm</location>
    </subcellularLocation>
</comment>
<evidence type="ECO:0000259" key="6">
    <source>
        <dbReference type="PROSITE" id="PS50089"/>
    </source>
</evidence>
<dbReference type="InterPro" id="IPR038765">
    <property type="entry name" value="Papain-like_cys_pep_sf"/>
</dbReference>
<dbReference type="SUPFAM" id="SSF57850">
    <property type="entry name" value="RING/U-box"/>
    <property type="match status" value="1"/>
</dbReference>
<keyword evidence="10" id="KW-1185">Reference proteome</keyword>
<dbReference type="Pfam" id="PF13920">
    <property type="entry name" value="zf-C3HC4_3"/>
    <property type="match status" value="1"/>
</dbReference>
<dbReference type="CDD" id="cd02257">
    <property type="entry name" value="Peptidase_C19"/>
    <property type="match status" value="1"/>
</dbReference>
<dbReference type="InterPro" id="IPR001841">
    <property type="entry name" value="Znf_RING"/>
</dbReference>
<dbReference type="SMART" id="SM00698">
    <property type="entry name" value="MORN"/>
    <property type="match status" value="4"/>
</dbReference>
<feature type="domain" description="MATH" evidence="7">
    <location>
        <begin position="286"/>
        <end position="506"/>
    </location>
</feature>
<evidence type="ECO:0000256" key="5">
    <source>
        <dbReference type="SAM" id="MobiDB-lite"/>
    </source>
</evidence>
<dbReference type="GO" id="GO:0008270">
    <property type="term" value="F:zinc ion binding"/>
    <property type="evidence" value="ECO:0007669"/>
    <property type="project" value="UniProtKB-KW"/>
</dbReference>
<dbReference type="GO" id="GO:0016579">
    <property type="term" value="P:protein deubiquitination"/>
    <property type="evidence" value="ECO:0007669"/>
    <property type="project" value="InterPro"/>
</dbReference>
<dbReference type="PANTHER" id="PTHR43215:SF14">
    <property type="entry name" value="RADIAL SPOKE HEAD 1 HOMOLOG"/>
    <property type="match status" value="1"/>
</dbReference>
<evidence type="ECO:0000259" key="8">
    <source>
        <dbReference type="PROSITE" id="PS50235"/>
    </source>
</evidence>
<dbReference type="GO" id="GO:0004843">
    <property type="term" value="F:cysteine-type deubiquitinase activity"/>
    <property type="evidence" value="ECO:0007669"/>
    <property type="project" value="InterPro"/>
</dbReference>
<feature type="compositionally biased region" description="Acidic residues" evidence="5">
    <location>
        <begin position="1005"/>
        <end position="1014"/>
    </location>
</feature>
<dbReference type="Gene3D" id="3.90.70.10">
    <property type="entry name" value="Cysteine proteinases"/>
    <property type="match status" value="1"/>
</dbReference>
<feature type="compositionally biased region" description="Basic and acidic residues" evidence="5">
    <location>
        <begin position="421"/>
        <end position="435"/>
    </location>
</feature>
<feature type="region of interest" description="Disordered" evidence="5">
    <location>
        <begin position="1000"/>
        <end position="1228"/>
    </location>
</feature>
<dbReference type="PANTHER" id="PTHR43215">
    <property type="entry name" value="RADIAL SPOKE HEAD 1 HOMOLOG"/>
    <property type="match status" value="1"/>
</dbReference>
<name>A0A2B7X3S2_9EURO</name>
<proteinExistence type="predicted"/>
<keyword evidence="4" id="KW-0862">Zinc</keyword>
<evidence type="ECO:0000256" key="2">
    <source>
        <dbReference type="ARBA" id="ARBA00022490"/>
    </source>
</evidence>
<feature type="domain" description="USP" evidence="8">
    <location>
        <begin position="550"/>
        <end position="835"/>
    </location>
</feature>
<sequence>MDVALDSPVNVERPVAPVLPHTSSSSPEHSQHSQPLSPLSSQSVMPPSSTFQISTSSHTTTAPDRPAPPQDAAPADINTEASSHAYASHLPPPQPVPQQQPLVEDSMDAAPDNATQPQSEEGWNPVPLETSVQPSADDSAPTAMESDQNANSNAEDAQVGDSTPTDAEAPVTSTTDGTVAEPTMTELPATENEPQDEPSLQEPSSDTQAEQDSPQEESQNDSHGSPVEEEEHAYWADIEEDTSAPDEAELKEIESENGGHSALDYNHWEKCFYREVDDPEYKPAEKARVTWKFKGVRGTKEKPNRATIMRSPSAYIGGIYWTLKFFPRGNNNTSLSVYIESSATPPRPDKDIPDTEFKVFKGPPDAVLSDLGPEVDITIPATAHSSKSTTLETSTSEIKEKQELAVEENRERTPTQGQENGEEKTEEPSSDTPRDWRVSAQIGLIVYNPEEPRTAAMQSSYHQFNSHNVDWGWTTFYGPWDQIHLRQRGQRQALLRNDTLAFDAYIRIFDDPTQSLWWHPSDTEPIWDSLSLTGYRPMGDSVVKYSPEVAGLVSWLLLAPFREIIQSVDVLEHLTAPNARPRPLCDALQRLLWALRSESTSPLHTETDFVTQTLRNLGEYSRDVMEFWERVRRTLELELAGTDAIEKLSKILDGHKVNNAITPDEQTSVNHFQGDFNNTRIRIPAQNADRVQSALKQHFNEKPGKWSLPAVLHVELARQKFDKISRHWSLIPNRVGLDEELDLSDITVEPEAGKYSLYGFVVHKGKRTSGQFYSILRPGGPGTRWLAFEDATDNKIECLTRKAAIDAHEGIGPEEARSHDRSGRDVAVIVMYVRNDVLPQFLTGKIEPWEVPEPRKHYFETGLLPFDSSAPVTVETYSLGDISLVNNSIFDAYDIMFAARSVDGVRHLTLPSTTTFAELRRKLALWHSKEGEEAKPENIRIWQIGHPKSGFIPSLQLKTIPELTYSLACFEMNVLRLWVHVLSEDDSKLFAVPEPRPSSKAFEYEREETDESAIPEDGSNTPTNQNSSQESNDSQAQDVGMTDSNQDSAVDPTPQAAESDGIDNLSSEQPGISEHPALEAETQQTEVSSPAEPNAAAAIESDPVESTADVQMSGIEPDSNSSQPVQTEAVDENVNTTDVDSQNATEPTEQANTSAAEVQAGTEPSPVEQSMDILESSGNDTSHPVIDDTANVPTPAPDQEDLIMQDPPVENPSTDAPPNENQETDAVPDSENNINDIAEQLFEDPNAHLVPLSEQTYYFVQIFQPQKQAFDVVGVFLANKRDVIKSSVRAALGWPESKQFHLWHRVDGVSILSISGTEKFSNIVSSDIDGECFVVGEVLPKSECITMSENGSFSSPDLLAQYLWALSRRHPTQAFTGTKTLEATFNGDYYSGDIKKGYYHGKGTHISDTGATYTGDFVLGERQGKGIMEFASGDTYDGDWFEDERHGQGTFIERKTGNKYVGGYRAGKRHGKGISYWEVADEEMDLCQICYSEDQDALFYMCGHVCACVSCAKQVDICPMCRKKVTNVVKIYRS</sequence>
<dbReference type="SUPFAM" id="SSF49599">
    <property type="entry name" value="TRAF domain-like"/>
    <property type="match status" value="1"/>
</dbReference>
<dbReference type="Gene3D" id="3.30.40.10">
    <property type="entry name" value="Zinc/RING finger domain, C3HC4 (zinc finger)"/>
    <property type="match status" value="1"/>
</dbReference>
<dbReference type="InterPro" id="IPR008974">
    <property type="entry name" value="TRAF-like"/>
</dbReference>
<feature type="compositionally biased region" description="Low complexity" evidence="5">
    <location>
        <begin position="19"/>
        <end position="49"/>
    </location>
</feature>
<dbReference type="Pfam" id="PF02493">
    <property type="entry name" value="MORN"/>
    <property type="match status" value="4"/>
</dbReference>
<dbReference type="Pfam" id="PF00443">
    <property type="entry name" value="UCH"/>
    <property type="match status" value="1"/>
</dbReference>
<evidence type="ECO:0000259" key="7">
    <source>
        <dbReference type="PROSITE" id="PS50144"/>
    </source>
</evidence>
<dbReference type="InterPro" id="IPR001394">
    <property type="entry name" value="Peptidase_C19_UCH"/>
</dbReference>
<keyword evidence="4" id="KW-0863">Zinc-finger</keyword>
<feature type="domain" description="RING-type" evidence="6">
    <location>
        <begin position="1487"/>
        <end position="1522"/>
    </location>
</feature>
<organism evidence="9 10">
    <name type="scientific">Helicocarpus griseus UAMH5409</name>
    <dbReference type="NCBI Taxonomy" id="1447875"/>
    <lineage>
        <taxon>Eukaryota</taxon>
        <taxon>Fungi</taxon>
        <taxon>Dikarya</taxon>
        <taxon>Ascomycota</taxon>
        <taxon>Pezizomycotina</taxon>
        <taxon>Eurotiomycetes</taxon>
        <taxon>Eurotiomycetidae</taxon>
        <taxon>Onygenales</taxon>
        <taxon>Ajellomycetaceae</taxon>
        <taxon>Helicocarpus</taxon>
    </lineage>
</organism>
<feature type="compositionally biased region" description="Polar residues" evidence="5">
    <location>
        <begin position="145"/>
        <end position="177"/>
    </location>
</feature>
<evidence type="ECO:0008006" key="11">
    <source>
        <dbReference type="Google" id="ProtNLM"/>
    </source>
</evidence>
<dbReference type="GO" id="GO:0005737">
    <property type="term" value="C:cytoplasm"/>
    <property type="evidence" value="ECO:0007669"/>
    <property type="project" value="UniProtKB-SubCell"/>
</dbReference>
<dbReference type="PROSITE" id="PS50144">
    <property type="entry name" value="MATH"/>
    <property type="match status" value="1"/>
</dbReference>
<dbReference type="InterPro" id="IPR002083">
    <property type="entry name" value="MATH/TRAF_dom"/>
</dbReference>
<keyword evidence="4" id="KW-0479">Metal-binding</keyword>
<dbReference type="InterPro" id="IPR028889">
    <property type="entry name" value="USP"/>
</dbReference>
<reference evidence="9 10" key="1">
    <citation type="submission" date="2017-10" db="EMBL/GenBank/DDBJ databases">
        <title>Comparative genomics in systemic dimorphic fungi from Ajellomycetaceae.</title>
        <authorList>
            <person name="Munoz J.F."/>
            <person name="Mcewen J.G."/>
            <person name="Clay O.K."/>
            <person name="Cuomo C.A."/>
        </authorList>
    </citation>
    <scope>NUCLEOTIDE SEQUENCE [LARGE SCALE GENOMIC DNA]</scope>
    <source>
        <strain evidence="9 10">UAMH5409</strain>
    </source>
</reference>
<dbReference type="InterPro" id="IPR013083">
    <property type="entry name" value="Znf_RING/FYVE/PHD"/>
</dbReference>
<comment type="caution">
    <text evidence="9">The sequence shown here is derived from an EMBL/GenBank/DDBJ whole genome shotgun (WGS) entry which is preliminary data.</text>
</comment>
<protein>
    <recommendedName>
        <fullName evidence="11">MATH and UCH domain protein</fullName>
    </recommendedName>
</protein>
<dbReference type="Gene3D" id="2.20.110.10">
    <property type="entry name" value="Histone H3 K4-specific methyltransferase SET7/9 N-terminal domain"/>
    <property type="match status" value="2"/>
</dbReference>
<feature type="compositionally biased region" description="Low complexity" evidence="5">
    <location>
        <begin position="385"/>
        <end position="396"/>
    </location>
</feature>
<dbReference type="EMBL" id="PDNB01000146">
    <property type="protein sequence ID" value="PGH03595.1"/>
    <property type="molecule type" value="Genomic_DNA"/>
</dbReference>
<feature type="compositionally biased region" description="Polar residues" evidence="5">
    <location>
        <begin position="201"/>
        <end position="212"/>
    </location>
</feature>
<dbReference type="Gene3D" id="2.60.210.10">
    <property type="entry name" value="Apoptosis, Tumor Necrosis Factor Receptor Associated Protein 2, Chain A"/>
    <property type="match status" value="1"/>
</dbReference>
<feature type="compositionally biased region" description="Polar residues" evidence="5">
    <location>
        <begin position="1211"/>
        <end position="1221"/>
    </location>
</feature>
<evidence type="ECO:0000313" key="10">
    <source>
        <dbReference type="Proteomes" id="UP000223968"/>
    </source>
</evidence>
<feature type="compositionally biased region" description="Basic and acidic residues" evidence="5">
    <location>
        <begin position="397"/>
        <end position="413"/>
    </location>
</feature>
<feature type="region of interest" description="Disordered" evidence="5">
    <location>
        <begin position="1"/>
        <end position="261"/>
    </location>
</feature>
<feature type="compositionally biased region" description="Low complexity" evidence="5">
    <location>
        <begin position="1024"/>
        <end position="1037"/>
    </location>
</feature>
<evidence type="ECO:0000256" key="1">
    <source>
        <dbReference type="ARBA" id="ARBA00004496"/>
    </source>
</evidence>
<evidence type="ECO:0000313" key="9">
    <source>
        <dbReference type="EMBL" id="PGH03595.1"/>
    </source>
</evidence>
<dbReference type="SUPFAM" id="SSF54001">
    <property type="entry name" value="Cysteine proteinases"/>
    <property type="match status" value="1"/>
</dbReference>
<feature type="compositionally biased region" description="Polar residues" evidence="5">
    <location>
        <begin position="1133"/>
        <end position="1156"/>
    </location>
</feature>
<keyword evidence="2" id="KW-0963">Cytoplasm</keyword>
<dbReference type="PROSITE" id="PS50089">
    <property type="entry name" value="ZF_RING_2"/>
    <property type="match status" value="1"/>
</dbReference>